<organism evidence="4 5">
    <name type="scientific">Sphingobacterium thalpophilum</name>
    <dbReference type="NCBI Taxonomy" id="259"/>
    <lineage>
        <taxon>Bacteria</taxon>
        <taxon>Pseudomonadati</taxon>
        <taxon>Bacteroidota</taxon>
        <taxon>Sphingobacteriia</taxon>
        <taxon>Sphingobacteriales</taxon>
        <taxon>Sphingobacteriaceae</taxon>
        <taxon>Sphingobacterium</taxon>
    </lineage>
</organism>
<reference evidence="4 5" key="1">
    <citation type="submission" date="2024-06" db="EMBL/GenBank/DDBJ databases">
        <title>Soil Sphingobacterium thalpophilum.</title>
        <authorList>
            <person name="Yang J."/>
            <person name="Li J."/>
        </authorList>
    </citation>
    <scope>NUCLEOTIDE SEQUENCE [LARGE SCALE GENOMIC DNA]</scope>
    <source>
        <strain evidence="4 5">22g91tb</strain>
    </source>
</reference>
<feature type="transmembrane region" description="Helical" evidence="1">
    <location>
        <begin position="90"/>
        <end position="108"/>
    </location>
</feature>
<dbReference type="PANTHER" id="PTHR30273:SF2">
    <property type="entry name" value="PROTEIN FECR"/>
    <property type="match status" value="1"/>
</dbReference>
<dbReference type="RefSeq" id="WP_370482862.1">
    <property type="nucleotide sequence ID" value="NZ_JBEOQA010000002.1"/>
</dbReference>
<accession>A0ABV4HLZ1</accession>
<protein>
    <submittedName>
        <fullName evidence="4">FecR domain-containing protein</fullName>
    </submittedName>
</protein>
<dbReference type="InterPro" id="IPR006860">
    <property type="entry name" value="FecR"/>
</dbReference>
<dbReference type="Gene3D" id="2.60.120.1440">
    <property type="match status" value="1"/>
</dbReference>
<name>A0ABV4HLZ1_9SPHI</name>
<comment type="caution">
    <text evidence="4">The sequence shown here is derived from an EMBL/GenBank/DDBJ whole genome shotgun (WGS) entry which is preliminary data.</text>
</comment>
<keyword evidence="1" id="KW-1133">Transmembrane helix</keyword>
<evidence type="ECO:0000313" key="4">
    <source>
        <dbReference type="EMBL" id="MEZ0454219.1"/>
    </source>
</evidence>
<gene>
    <name evidence="4" type="ORF">ABTW24_21695</name>
</gene>
<dbReference type="Proteomes" id="UP001566204">
    <property type="component" value="Unassembled WGS sequence"/>
</dbReference>
<keyword evidence="1" id="KW-0472">Membrane</keyword>
<dbReference type="Gene3D" id="3.55.50.30">
    <property type="match status" value="1"/>
</dbReference>
<feature type="domain" description="Protein FecR C-terminal" evidence="3">
    <location>
        <begin position="280"/>
        <end position="345"/>
    </location>
</feature>
<evidence type="ECO:0000259" key="2">
    <source>
        <dbReference type="Pfam" id="PF04773"/>
    </source>
</evidence>
<dbReference type="InterPro" id="IPR012373">
    <property type="entry name" value="Ferrdict_sens_TM"/>
</dbReference>
<keyword evidence="1" id="KW-0812">Transmembrane</keyword>
<dbReference type="Pfam" id="PF04773">
    <property type="entry name" value="FecR"/>
    <property type="match status" value="1"/>
</dbReference>
<evidence type="ECO:0000256" key="1">
    <source>
        <dbReference type="SAM" id="Phobius"/>
    </source>
</evidence>
<evidence type="ECO:0000259" key="3">
    <source>
        <dbReference type="Pfam" id="PF16344"/>
    </source>
</evidence>
<dbReference type="Pfam" id="PF16344">
    <property type="entry name" value="FecR_C"/>
    <property type="match status" value="1"/>
</dbReference>
<dbReference type="PANTHER" id="PTHR30273">
    <property type="entry name" value="PERIPLASMIC SIGNAL SENSOR AND SIGMA FACTOR ACTIVATOR FECR-RELATED"/>
    <property type="match status" value="1"/>
</dbReference>
<dbReference type="PIRSF" id="PIRSF018266">
    <property type="entry name" value="FecR"/>
    <property type="match status" value="1"/>
</dbReference>
<dbReference type="InterPro" id="IPR032508">
    <property type="entry name" value="FecR_C"/>
</dbReference>
<dbReference type="EMBL" id="JBEOQB010000007">
    <property type="protein sequence ID" value="MEZ0454219.1"/>
    <property type="molecule type" value="Genomic_DNA"/>
</dbReference>
<keyword evidence="5" id="KW-1185">Reference proteome</keyword>
<proteinExistence type="predicted"/>
<feature type="domain" description="FecR protein" evidence="2">
    <location>
        <begin position="120"/>
        <end position="211"/>
    </location>
</feature>
<sequence length="357" mass="40597">MSAYQAIQDFILDESFFRYAVKQDASEIRKWENYIKQHPEQAALIARARQELLDMHDALYLIDAEQNYARLAGKLHPPVSTAGGRRRWDLYAAAAVALLCLMASLWLYQYHFYPTRTVAYQTQPAEKKTIHLPDGTLVKLNAASKLEVSEGFGKTDRAVKLVGEAYMEVAKNKALPFTVTTQALQVRVLGTTINVRAYANEELTAASLIEGCAEVILRGKAKSPIRLKPKDKVVAAVRDKKLADQGSVPTETQPEDYKMETVTQYDAEQRLAETSWTQQKLVFVNEPLSSIAKTLERWYNIQIEFQDPHISARKYTAAFDDREELQYVLESLRSSIPFSYRKTGPRTIAIYLTDQYN</sequence>
<evidence type="ECO:0000313" key="5">
    <source>
        <dbReference type="Proteomes" id="UP001566204"/>
    </source>
</evidence>